<feature type="non-terminal residue" evidence="2">
    <location>
        <position position="100"/>
    </location>
</feature>
<dbReference type="AlphaFoldDB" id="A0A3S1BCE8"/>
<evidence type="ECO:0000313" key="3">
    <source>
        <dbReference type="Proteomes" id="UP000271974"/>
    </source>
</evidence>
<proteinExistence type="predicted"/>
<dbReference type="STRING" id="188477.A0A3S1BCE8"/>
<evidence type="ECO:0000313" key="2">
    <source>
        <dbReference type="EMBL" id="RUS80754.1"/>
    </source>
</evidence>
<organism evidence="2 3">
    <name type="scientific">Elysia chlorotica</name>
    <name type="common">Eastern emerald elysia</name>
    <name type="synonym">Sea slug</name>
    <dbReference type="NCBI Taxonomy" id="188477"/>
    <lineage>
        <taxon>Eukaryota</taxon>
        <taxon>Metazoa</taxon>
        <taxon>Spiralia</taxon>
        <taxon>Lophotrochozoa</taxon>
        <taxon>Mollusca</taxon>
        <taxon>Gastropoda</taxon>
        <taxon>Heterobranchia</taxon>
        <taxon>Euthyneura</taxon>
        <taxon>Panpulmonata</taxon>
        <taxon>Sacoglossa</taxon>
        <taxon>Placobranchoidea</taxon>
        <taxon>Plakobranchidae</taxon>
        <taxon>Elysia</taxon>
    </lineage>
</organism>
<sequence>MIFCIVCCQSFHDFCLEEEERPEEVLEPEKDGPGNKEHQTDAIVEDEGEETHNQQHSSSNSSTVTQHRGSTSSGTLSWCCRRCQFCHVCGQQNGLLKCHR</sequence>
<feature type="region of interest" description="Disordered" evidence="1">
    <location>
        <begin position="22"/>
        <end position="75"/>
    </location>
</feature>
<dbReference type="Proteomes" id="UP000271974">
    <property type="component" value="Unassembled WGS sequence"/>
</dbReference>
<protein>
    <submittedName>
        <fullName evidence="2">Uncharacterized protein</fullName>
    </submittedName>
</protein>
<gene>
    <name evidence="2" type="ORF">EGW08_011477</name>
</gene>
<feature type="compositionally biased region" description="Low complexity" evidence="1">
    <location>
        <begin position="54"/>
        <end position="67"/>
    </location>
</feature>
<evidence type="ECO:0000256" key="1">
    <source>
        <dbReference type="SAM" id="MobiDB-lite"/>
    </source>
</evidence>
<feature type="compositionally biased region" description="Basic and acidic residues" evidence="1">
    <location>
        <begin position="23"/>
        <end position="40"/>
    </location>
</feature>
<keyword evidence="3" id="KW-1185">Reference proteome</keyword>
<reference evidence="2 3" key="1">
    <citation type="submission" date="2019-01" db="EMBL/GenBank/DDBJ databases">
        <title>A draft genome assembly of the solar-powered sea slug Elysia chlorotica.</title>
        <authorList>
            <person name="Cai H."/>
            <person name="Li Q."/>
            <person name="Fang X."/>
            <person name="Li J."/>
            <person name="Curtis N.E."/>
            <person name="Altenburger A."/>
            <person name="Shibata T."/>
            <person name="Feng M."/>
            <person name="Maeda T."/>
            <person name="Schwartz J.A."/>
            <person name="Shigenobu S."/>
            <person name="Lundholm N."/>
            <person name="Nishiyama T."/>
            <person name="Yang H."/>
            <person name="Hasebe M."/>
            <person name="Li S."/>
            <person name="Pierce S.K."/>
            <person name="Wang J."/>
        </authorList>
    </citation>
    <scope>NUCLEOTIDE SEQUENCE [LARGE SCALE GENOMIC DNA]</scope>
    <source>
        <strain evidence="2">EC2010</strain>
        <tissue evidence="2">Whole organism of an adult</tissue>
    </source>
</reference>
<accession>A0A3S1BCE8</accession>
<dbReference type="EMBL" id="RQTK01000374">
    <property type="protein sequence ID" value="RUS80754.1"/>
    <property type="molecule type" value="Genomic_DNA"/>
</dbReference>
<comment type="caution">
    <text evidence="2">The sequence shown here is derived from an EMBL/GenBank/DDBJ whole genome shotgun (WGS) entry which is preliminary data.</text>
</comment>
<name>A0A3S1BCE8_ELYCH</name>